<feature type="region of interest" description="Disordered" evidence="14">
    <location>
        <begin position="25"/>
        <end position="62"/>
    </location>
</feature>
<keyword evidence="6 15" id="KW-0732">Signal</keyword>
<gene>
    <name evidence="18" type="ORF">H7F53_10405</name>
</gene>
<keyword evidence="3 12" id="KW-1134">Transmembrane beta strand</keyword>
<keyword evidence="18" id="KW-0675">Receptor</keyword>
<evidence type="ECO:0000256" key="12">
    <source>
        <dbReference type="PROSITE-ProRule" id="PRU01360"/>
    </source>
</evidence>
<evidence type="ECO:0000256" key="11">
    <source>
        <dbReference type="ARBA" id="ARBA00023237"/>
    </source>
</evidence>
<dbReference type="InterPro" id="IPR012910">
    <property type="entry name" value="Plug_dom"/>
</dbReference>
<evidence type="ECO:0000256" key="9">
    <source>
        <dbReference type="ARBA" id="ARBA00023077"/>
    </source>
</evidence>
<evidence type="ECO:0000256" key="13">
    <source>
        <dbReference type="RuleBase" id="RU003357"/>
    </source>
</evidence>
<evidence type="ECO:0000256" key="5">
    <source>
        <dbReference type="ARBA" id="ARBA00022692"/>
    </source>
</evidence>
<dbReference type="Proteomes" id="UP000551327">
    <property type="component" value="Unassembled WGS sequence"/>
</dbReference>
<reference evidence="18 19" key="1">
    <citation type="submission" date="2020-08" db="EMBL/GenBank/DDBJ databases">
        <title>The genome sequence of type strain Novosphingobium piscinae KCTC 42194.</title>
        <authorList>
            <person name="Liu Y."/>
        </authorList>
    </citation>
    <scope>NUCLEOTIDE SEQUENCE [LARGE SCALE GENOMIC DNA]</scope>
    <source>
        <strain evidence="18 19">KCTC 42194</strain>
    </source>
</reference>
<evidence type="ECO:0000259" key="16">
    <source>
        <dbReference type="Pfam" id="PF00593"/>
    </source>
</evidence>
<proteinExistence type="inferred from homology"/>
<dbReference type="PROSITE" id="PS52016">
    <property type="entry name" value="TONB_DEPENDENT_REC_3"/>
    <property type="match status" value="1"/>
</dbReference>
<evidence type="ECO:0000256" key="4">
    <source>
        <dbReference type="ARBA" id="ARBA00022496"/>
    </source>
</evidence>
<comment type="subcellular location">
    <subcellularLocation>
        <location evidence="1 12">Cell outer membrane</location>
        <topology evidence="1 12">Multi-pass membrane protein</topology>
    </subcellularLocation>
</comment>
<evidence type="ECO:0000256" key="14">
    <source>
        <dbReference type="SAM" id="MobiDB-lite"/>
    </source>
</evidence>
<dbReference type="InterPro" id="IPR000531">
    <property type="entry name" value="Beta-barrel_TonB"/>
</dbReference>
<evidence type="ECO:0000256" key="10">
    <source>
        <dbReference type="ARBA" id="ARBA00023136"/>
    </source>
</evidence>
<keyword evidence="7" id="KW-0408">Iron</keyword>
<evidence type="ECO:0000256" key="3">
    <source>
        <dbReference type="ARBA" id="ARBA00022452"/>
    </source>
</evidence>
<dbReference type="GO" id="GO:0015344">
    <property type="term" value="F:siderophore uptake transmembrane transporter activity"/>
    <property type="evidence" value="ECO:0007669"/>
    <property type="project" value="TreeGrafter"/>
</dbReference>
<evidence type="ECO:0000256" key="7">
    <source>
        <dbReference type="ARBA" id="ARBA00023004"/>
    </source>
</evidence>
<keyword evidence="4" id="KW-0410">Iron transport</keyword>
<feature type="domain" description="TonB-dependent receptor-like beta-barrel" evidence="16">
    <location>
        <begin position="292"/>
        <end position="790"/>
    </location>
</feature>
<dbReference type="PANTHER" id="PTHR32552">
    <property type="entry name" value="FERRICHROME IRON RECEPTOR-RELATED"/>
    <property type="match status" value="1"/>
</dbReference>
<dbReference type="SUPFAM" id="SSF56935">
    <property type="entry name" value="Porins"/>
    <property type="match status" value="1"/>
</dbReference>
<evidence type="ECO:0000256" key="1">
    <source>
        <dbReference type="ARBA" id="ARBA00004571"/>
    </source>
</evidence>
<dbReference type="Pfam" id="PF07715">
    <property type="entry name" value="Plug"/>
    <property type="match status" value="1"/>
</dbReference>
<sequence>MRKALFLLMAAPAAISSPALAEAERDAPANSAEKAEAPAAPPKEVFSTGVAKGRDRLDSATSTSALRGDEIQKFGPRALGDVLRTMAGLRVASGIGEGNNNYTVRGLPLAAGGSKYMQFQEDGLPVLEFGDLFNVGTDVYLRNDFTVNQIETIRGGSASTFASNSPGGLINLISRTGDVEGGSVQLSTGLDYDEKRLDFAMGGRLNRNTRFHIGGFYRQGEGPRRIGFDGWRGGQVKLNVTREFDDGGYVRVYLKYLDDRSPTFAPYVVNITGTNDNPTFQSFPGFDLRRDSVLSRYLGPVITLDQANNLAALPIDTGQHAVSKSFGFETQFDIAGWTITERARFAANGGDFSRAFPNSANTVSAFAAGQSGAGATASYASGPLTGQPIPGGSLINGNGLLQLYFVSFVRARNLDNFTNDLRASRVWELPGGKLTTTGGLYVATQALSTTWLHTAMNVDANGGGNTAMVNIANAAGVQQTVNGYFAFARASSLFRRAFDVDYRVVAPYGSINYHFGKIAIGGSLRYDMGRVRGQLVGADLGEGRVGLTSQDINRDGVISAAETRVAFLPFDRPGAVSYNYGYLNYSAGVNYRVAEPFSVFARYSHGARANADKVLFTPLINNATGAIANERDKADGVTQIEGGFKFRKDGITLNGTVFRVTADDHNVLNGAANRTDRSYEAHGVELEGTIQRGPFSMMVGATYTRAKITLDRLDPTLTGKEPRHQPDWTLVAVPQLDLGRLSAGASIVTITGSYAQDNNLLRMPGFTTVGSFLQFAATDRLRLTLNAQNLFNTLGIFEVNQSAVPANGIGFARAANGRTVSGSLRFDF</sequence>
<accession>A0A7X1KQH5</accession>
<keyword evidence="10 12" id="KW-0472">Membrane</keyword>
<keyword evidence="8" id="KW-0406">Ion transport</keyword>
<feature type="chain" id="PRO_5031479139" evidence="15">
    <location>
        <begin position="22"/>
        <end position="828"/>
    </location>
</feature>
<dbReference type="InterPro" id="IPR037066">
    <property type="entry name" value="Plug_dom_sf"/>
</dbReference>
<dbReference type="Gene3D" id="2.40.170.20">
    <property type="entry name" value="TonB-dependent receptor, beta-barrel domain"/>
    <property type="match status" value="1"/>
</dbReference>
<keyword evidence="19" id="KW-1185">Reference proteome</keyword>
<dbReference type="Gene3D" id="2.170.130.10">
    <property type="entry name" value="TonB-dependent receptor, plug domain"/>
    <property type="match status" value="1"/>
</dbReference>
<keyword evidence="2 12" id="KW-0813">Transport</keyword>
<evidence type="ECO:0000256" key="6">
    <source>
        <dbReference type="ARBA" id="ARBA00022729"/>
    </source>
</evidence>
<feature type="signal peptide" evidence="15">
    <location>
        <begin position="1"/>
        <end position="21"/>
    </location>
</feature>
<keyword evidence="9 13" id="KW-0798">TonB box</keyword>
<dbReference type="AlphaFoldDB" id="A0A7X1KQH5"/>
<evidence type="ECO:0000313" key="19">
    <source>
        <dbReference type="Proteomes" id="UP000551327"/>
    </source>
</evidence>
<keyword evidence="5 12" id="KW-0812">Transmembrane</keyword>
<evidence type="ECO:0000256" key="2">
    <source>
        <dbReference type="ARBA" id="ARBA00022448"/>
    </source>
</evidence>
<evidence type="ECO:0000259" key="17">
    <source>
        <dbReference type="Pfam" id="PF07715"/>
    </source>
</evidence>
<dbReference type="GO" id="GO:0009279">
    <property type="term" value="C:cell outer membrane"/>
    <property type="evidence" value="ECO:0007669"/>
    <property type="project" value="UniProtKB-SubCell"/>
</dbReference>
<dbReference type="InterPro" id="IPR039426">
    <property type="entry name" value="TonB-dep_rcpt-like"/>
</dbReference>
<organism evidence="18 19">
    <name type="scientific">Novosphingobium piscinae</name>
    <dbReference type="NCBI Taxonomy" id="1507448"/>
    <lineage>
        <taxon>Bacteria</taxon>
        <taxon>Pseudomonadati</taxon>
        <taxon>Pseudomonadota</taxon>
        <taxon>Alphaproteobacteria</taxon>
        <taxon>Sphingomonadales</taxon>
        <taxon>Sphingomonadaceae</taxon>
        <taxon>Novosphingobium</taxon>
    </lineage>
</organism>
<evidence type="ECO:0000313" key="18">
    <source>
        <dbReference type="EMBL" id="MBC2669555.1"/>
    </source>
</evidence>
<name>A0A7X1KQH5_9SPHN</name>
<evidence type="ECO:0000256" key="15">
    <source>
        <dbReference type="SAM" id="SignalP"/>
    </source>
</evidence>
<dbReference type="RefSeq" id="WP_185679420.1">
    <property type="nucleotide sequence ID" value="NZ_JACLAX010000009.1"/>
</dbReference>
<protein>
    <submittedName>
        <fullName evidence="18">TonB-dependent receptor</fullName>
    </submittedName>
</protein>
<dbReference type="EMBL" id="JACLAX010000009">
    <property type="protein sequence ID" value="MBC2669555.1"/>
    <property type="molecule type" value="Genomic_DNA"/>
</dbReference>
<keyword evidence="11 12" id="KW-0998">Cell outer membrane</keyword>
<dbReference type="InterPro" id="IPR036942">
    <property type="entry name" value="Beta-barrel_TonB_sf"/>
</dbReference>
<dbReference type="PANTHER" id="PTHR32552:SF89">
    <property type="entry name" value="CATECHOLATE SIDEROPHORE RECEPTOR FIU"/>
    <property type="match status" value="1"/>
</dbReference>
<dbReference type="Pfam" id="PF00593">
    <property type="entry name" value="TonB_dep_Rec_b-barrel"/>
    <property type="match status" value="1"/>
</dbReference>
<comment type="caution">
    <text evidence="18">The sequence shown here is derived from an EMBL/GenBank/DDBJ whole genome shotgun (WGS) entry which is preliminary data.</text>
</comment>
<evidence type="ECO:0000256" key="8">
    <source>
        <dbReference type="ARBA" id="ARBA00023065"/>
    </source>
</evidence>
<comment type="similarity">
    <text evidence="12 13">Belongs to the TonB-dependent receptor family.</text>
</comment>
<feature type="domain" description="TonB-dependent receptor plug" evidence="17">
    <location>
        <begin position="57"/>
        <end position="168"/>
    </location>
</feature>